<keyword evidence="7 10" id="KW-1133">Transmembrane helix</keyword>
<evidence type="ECO:0000313" key="12">
    <source>
        <dbReference type="Proteomes" id="UP001165044"/>
    </source>
</evidence>
<keyword evidence="8 10" id="KW-0811">Translocation</keyword>
<proteinExistence type="inferred from homology"/>
<dbReference type="Proteomes" id="UP001165044">
    <property type="component" value="Unassembled WGS sequence"/>
</dbReference>
<dbReference type="PRINTS" id="PR01651">
    <property type="entry name" value="SECGEXPORT"/>
</dbReference>
<keyword evidence="4 10" id="KW-1003">Cell membrane</keyword>
<keyword evidence="6 10" id="KW-0653">Protein transport</keyword>
<evidence type="ECO:0000256" key="7">
    <source>
        <dbReference type="ARBA" id="ARBA00022989"/>
    </source>
</evidence>
<keyword evidence="3 10" id="KW-0813">Transport</keyword>
<dbReference type="PANTHER" id="PTHR34182">
    <property type="entry name" value="PROTEIN-EXPORT MEMBRANE PROTEIN SECG"/>
    <property type="match status" value="1"/>
</dbReference>
<evidence type="ECO:0000256" key="3">
    <source>
        <dbReference type="ARBA" id="ARBA00022448"/>
    </source>
</evidence>
<keyword evidence="5 10" id="KW-0812">Transmembrane</keyword>
<dbReference type="NCBIfam" id="TIGR00810">
    <property type="entry name" value="secG"/>
    <property type="match status" value="1"/>
</dbReference>
<sequence length="114" mass="11357">MNGLALALLILFGVLLIGTILLQPGTKGGLGASFGGGGANSAFGAQGATPFLSKATYWLAAGFLGTTLFIEVLIIRGNRSVLEKISDKPAITVPAPVVPAPAPAPAHAPAPAKK</sequence>
<evidence type="ECO:0000256" key="1">
    <source>
        <dbReference type="ARBA" id="ARBA00004651"/>
    </source>
</evidence>
<comment type="function">
    <text evidence="10">Involved in protein export. Participates in an early event of protein translocation.</text>
</comment>
<keyword evidence="12" id="KW-1185">Reference proteome</keyword>
<evidence type="ECO:0000256" key="2">
    <source>
        <dbReference type="ARBA" id="ARBA00008445"/>
    </source>
</evidence>
<dbReference type="EMBL" id="BSDC01000001">
    <property type="protein sequence ID" value="GLH66366.1"/>
    <property type="molecule type" value="Genomic_DNA"/>
</dbReference>
<evidence type="ECO:0000313" key="11">
    <source>
        <dbReference type="EMBL" id="GLH66366.1"/>
    </source>
</evidence>
<evidence type="ECO:0000256" key="8">
    <source>
        <dbReference type="ARBA" id="ARBA00023010"/>
    </source>
</evidence>
<comment type="subcellular location">
    <subcellularLocation>
        <location evidence="1 10">Cell membrane</location>
        <topology evidence="1 10">Multi-pass membrane protein</topology>
    </subcellularLocation>
</comment>
<accession>A0ABQ5PW49</accession>
<evidence type="ECO:0000256" key="6">
    <source>
        <dbReference type="ARBA" id="ARBA00022927"/>
    </source>
</evidence>
<name>A0ABQ5PW49_9BACT</name>
<feature type="transmembrane region" description="Helical" evidence="10">
    <location>
        <begin position="55"/>
        <end position="75"/>
    </location>
</feature>
<protein>
    <recommendedName>
        <fullName evidence="10">Protein-export membrane protein SecG</fullName>
    </recommendedName>
</protein>
<evidence type="ECO:0000256" key="10">
    <source>
        <dbReference type="RuleBase" id="RU365087"/>
    </source>
</evidence>
<dbReference type="RefSeq" id="WP_285606493.1">
    <property type="nucleotide sequence ID" value="NZ_BSDC01000001.1"/>
</dbReference>
<organism evidence="11 12">
    <name type="scientific">Geothrix edaphica</name>
    <dbReference type="NCBI Taxonomy" id="2927976"/>
    <lineage>
        <taxon>Bacteria</taxon>
        <taxon>Pseudomonadati</taxon>
        <taxon>Acidobacteriota</taxon>
        <taxon>Holophagae</taxon>
        <taxon>Holophagales</taxon>
        <taxon>Holophagaceae</taxon>
        <taxon>Geothrix</taxon>
    </lineage>
</organism>
<gene>
    <name evidence="11" type="ORF">GETHED_07300</name>
</gene>
<evidence type="ECO:0000256" key="5">
    <source>
        <dbReference type="ARBA" id="ARBA00022692"/>
    </source>
</evidence>
<reference evidence="11" key="1">
    <citation type="journal article" date="2023" name="Antonie Van Leeuwenhoek">
        <title>Mesoterricola silvestris gen. nov., sp. nov., Mesoterricola sediminis sp. nov., Geothrix oryzae sp. nov., Geothrix edaphica sp. nov., Geothrix rubra sp. nov., and Geothrix limicola sp. nov., six novel members of Acidobacteriota isolated from soils.</title>
        <authorList>
            <person name="Itoh H."/>
            <person name="Sugisawa Y."/>
            <person name="Mise K."/>
            <person name="Xu Z."/>
            <person name="Kuniyasu M."/>
            <person name="Ushijima N."/>
            <person name="Kawano K."/>
            <person name="Kobayashi E."/>
            <person name="Shiratori Y."/>
            <person name="Masuda Y."/>
            <person name="Senoo K."/>
        </authorList>
    </citation>
    <scope>NUCLEOTIDE SEQUENCE</scope>
    <source>
        <strain evidence="11">Red802</strain>
    </source>
</reference>
<comment type="caution">
    <text evidence="10">Lacks conserved residue(s) required for the propagation of feature annotation.</text>
</comment>
<comment type="caution">
    <text evidence="11">The sequence shown here is derived from an EMBL/GenBank/DDBJ whole genome shotgun (WGS) entry which is preliminary data.</text>
</comment>
<evidence type="ECO:0000256" key="4">
    <source>
        <dbReference type="ARBA" id="ARBA00022475"/>
    </source>
</evidence>
<dbReference type="Pfam" id="PF03840">
    <property type="entry name" value="SecG"/>
    <property type="match status" value="1"/>
</dbReference>
<evidence type="ECO:0000256" key="9">
    <source>
        <dbReference type="ARBA" id="ARBA00023136"/>
    </source>
</evidence>
<comment type="similarity">
    <text evidence="2 10">Belongs to the SecG family.</text>
</comment>
<keyword evidence="9 10" id="KW-0472">Membrane</keyword>
<dbReference type="InterPro" id="IPR004692">
    <property type="entry name" value="SecG"/>
</dbReference>
<dbReference type="PANTHER" id="PTHR34182:SF1">
    <property type="entry name" value="PROTEIN-EXPORT MEMBRANE PROTEIN SECG"/>
    <property type="match status" value="1"/>
</dbReference>